<proteinExistence type="predicted"/>
<organism evidence="2">
    <name type="scientific">uncultured bacterium CSL1</name>
    <dbReference type="NCBI Taxonomy" id="1091565"/>
    <lineage>
        <taxon>Bacteria</taxon>
        <taxon>environmental samples</taxon>
    </lineage>
</organism>
<evidence type="ECO:0000256" key="1">
    <source>
        <dbReference type="SAM" id="MobiDB-lite"/>
    </source>
</evidence>
<feature type="non-terminal residue" evidence="2">
    <location>
        <position position="496"/>
    </location>
</feature>
<feature type="compositionally biased region" description="Basic and acidic residues" evidence="1">
    <location>
        <begin position="42"/>
        <end position="52"/>
    </location>
</feature>
<reference evidence="2" key="1">
    <citation type="journal article" date="2011" name="J. Bacteriol.">
        <title>Long-chain N-acyl amino acid synthases are linked to the putative PEP-CTERM/exosortase protein-sorting system in Gram-negative bacteria.</title>
        <authorList>
            <person name="Craig J.W."/>
            <person name="Cherry M.A."/>
            <person name="Brady S.F."/>
        </authorList>
    </citation>
    <scope>NUCLEOTIDE SEQUENCE</scope>
</reference>
<dbReference type="AlphaFoldDB" id="G4WVC1"/>
<evidence type="ECO:0000313" key="2">
    <source>
        <dbReference type="EMBL" id="AEQ20373.1"/>
    </source>
</evidence>
<sequence>MATRKSDGLVPDALEQGLTQEEKLKMLGEALSGTFGWQNAPAKDKTLAERTPAEAPIPAAEAAPAPPAEEVPAAEEAAPATTPREIPWQRMNPMQKPRETIADLAQKQQNEKAVVVEITDEKGESNYYLARVSSKKDPKETAGNDIMELGQGAGQPVYLKGRFRSKVADANGDYEPLQTEQILLAGLDNKEAGNVQLAPLDVAAVKLIQEEVSTGKMSILQAMQKDGVVTLLNSSLNKRLDHEGQIMEGRGSFSDATLLGYNDIVRLDQAEARSLEVRAAIAPYGQVTTSIRQTQSNDRDAARQYVAVQDEQGQMYFVALADAKENYKRPRGNELVLAPGETLQSSVYQVDGKVGTTGESKSLFLKALKSPGEKIEGKKYLELKTGEEITYVELIPADNDRAVMEAMKKSEAPALQLNGKELFFPTTRQQVGKNEYAHLGAEPQSFSSQTLALFEQGQAVGSNQVRSDKYFDKESGTLKLPSGTNVVTIDNRGALK</sequence>
<name>G4WVC1_9BACT</name>
<feature type="compositionally biased region" description="Low complexity" evidence="1">
    <location>
        <begin position="70"/>
        <end position="86"/>
    </location>
</feature>
<feature type="region of interest" description="Disordered" evidence="1">
    <location>
        <begin position="35"/>
        <end position="92"/>
    </location>
</feature>
<feature type="compositionally biased region" description="Low complexity" evidence="1">
    <location>
        <begin position="53"/>
        <end position="63"/>
    </location>
</feature>
<protein>
    <submittedName>
        <fullName evidence="2">Uncharacterized protein</fullName>
    </submittedName>
</protein>
<accession>G4WVC1</accession>
<dbReference type="EMBL" id="JF429407">
    <property type="protein sequence ID" value="AEQ20373.1"/>
    <property type="molecule type" value="Genomic_DNA"/>
</dbReference>